<evidence type="ECO:0000256" key="2">
    <source>
        <dbReference type="ARBA" id="ARBA00022801"/>
    </source>
</evidence>
<evidence type="ECO:0000256" key="4">
    <source>
        <dbReference type="ARBA" id="ARBA00040357"/>
    </source>
</evidence>
<reference evidence="6" key="1">
    <citation type="submission" date="2021-02" db="EMBL/GenBank/DDBJ databases">
        <authorList>
            <person name="Nowell W R."/>
        </authorList>
    </citation>
    <scope>NUCLEOTIDE SEQUENCE</scope>
</reference>
<comment type="catalytic activity">
    <reaction evidence="3">
        <text>3-O-[beta-D-GlcA-(1-&gt;3)-beta-D-Gal-(1-&gt;3)-beta-D-Gal-(1-&gt;4)-beta-D-2-O-P-Xyl]-L-seryl-[protein] + H2O = 3-O-(beta-D-GlcA-(1-&gt;3)-beta-D-Gal-(1-&gt;3)-beta-D-Gal-(1-&gt;4)-beta-D-Xyl)-L-seryl-[protein] + phosphate</text>
        <dbReference type="Rhea" id="RHEA:56512"/>
        <dbReference type="Rhea" id="RHEA-COMP:12573"/>
        <dbReference type="Rhea" id="RHEA-COMP:14559"/>
        <dbReference type="ChEBI" id="CHEBI:15377"/>
        <dbReference type="ChEBI" id="CHEBI:43474"/>
        <dbReference type="ChEBI" id="CHEBI:132093"/>
        <dbReference type="ChEBI" id="CHEBI:140495"/>
    </reaction>
</comment>
<dbReference type="EMBL" id="CAJOBA010009831">
    <property type="protein sequence ID" value="CAF3860392.1"/>
    <property type="molecule type" value="Genomic_DNA"/>
</dbReference>
<dbReference type="Pfam" id="PF00328">
    <property type="entry name" value="His_Phos_2"/>
    <property type="match status" value="1"/>
</dbReference>
<evidence type="ECO:0000313" key="6">
    <source>
        <dbReference type="EMBL" id="CAF1099003.1"/>
    </source>
</evidence>
<dbReference type="Proteomes" id="UP000677228">
    <property type="component" value="Unassembled WGS sequence"/>
</dbReference>
<proteinExistence type="inferred from homology"/>
<gene>
    <name evidence="6" type="ORF">OVA965_LOCUS19195</name>
    <name evidence="7" type="ORF">TMI583_LOCUS19208</name>
</gene>
<comment type="caution">
    <text evidence="6">The sequence shown here is derived from an EMBL/GenBank/DDBJ whole genome shotgun (WGS) entry which is preliminary data.</text>
</comment>
<dbReference type="PANTHER" id="PTHR11567:SF110">
    <property type="entry name" value="2-PHOSPHOXYLOSE PHOSPHATASE 1"/>
    <property type="match status" value="1"/>
</dbReference>
<dbReference type="PANTHER" id="PTHR11567">
    <property type="entry name" value="ACID PHOSPHATASE-RELATED"/>
    <property type="match status" value="1"/>
</dbReference>
<dbReference type="InterPro" id="IPR033379">
    <property type="entry name" value="Acid_Pase_AS"/>
</dbReference>
<dbReference type="InterPro" id="IPR000560">
    <property type="entry name" value="His_Pase_clade-2"/>
</dbReference>
<dbReference type="InterPro" id="IPR050645">
    <property type="entry name" value="Histidine_acid_phosphatase"/>
</dbReference>
<dbReference type="GO" id="GO:0016791">
    <property type="term" value="F:phosphatase activity"/>
    <property type="evidence" value="ECO:0007669"/>
    <property type="project" value="TreeGrafter"/>
</dbReference>
<dbReference type="SUPFAM" id="SSF53254">
    <property type="entry name" value="Phosphoglycerate mutase-like"/>
    <property type="match status" value="1"/>
</dbReference>
<name>A0A8S2E069_9BILA</name>
<comment type="similarity">
    <text evidence="1">Belongs to the histidine acid phosphatase family.</text>
</comment>
<dbReference type="PROSITE" id="PS00778">
    <property type="entry name" value="HIS_ACID_PHOSPHAT_2"/>
    <property type="match status" value="1"/>
</dbReference>
<dbReference type="InterPro" id="IPR029033">
    <property type="entry name" value="His_PPase_superfam"/>
</dbReference>
<evidence type="ECO:0000256" key="3">
    <source>
        <dbReference type="ARBA" id="ARBA00036311"/>
    </source>
</evidence>
<organism evidence="6 8">
    <name type="scientific">Didymodactylos carnosus</name>
    <dbReference type="NCBI Taxonomy" id="1234261"/>
    <lineage>
        <taxon>Eukaryota</taxon>
        <taxon>Metazoa</taxon>
        <taxon>Spiralia</taxon>
        <taxon>Gnathifera</taxon>
        <taxon>Rotifera</taxon>
        <taxon>Eurotatoria</taxon>
        <taxon>Bdelloidea</taxon>
        <taxon>Philodinida</taxon>
        <taxon>Philodinidae</taxon>
        <taxon>Didymodactylos</taxon>
    </lineage>
</organism>
<accession>A0A8S2E069</accession>
<evidence type="ECO:0000256" key="5">
    <source>
        <dbReference type="ARBA" id="ARBA00041499"/>
    </source>
</evidence>
<evidence type="ECO:0000313" key="7">
    <source>
        <dbReference type="EMBL" id="CAF3860392.1"/>
    </source>
</evidence>
<sequence>MQRPPRIIKWLAFSATSALVLKLCFDNLFHILSPTKNRYMMSSSNEFDQNPLTQWALSGERKRQTNGEVNDEIKQRDDLKLIGAQIFFRHGARTPLNLLPGLEEVMTCLFFIIFSRILPYLVSVYRSEFIVTYTKKHFESYAPSKWDVKLKTELGDKTLSAKAFLGDRIRALKAADGGTVVSGQLTAIGEEQLYTLGQSMKPDFIASELIPPVYDPNITYCRATYMDRTIASARSFLAGLFSDENQKVQAKDPFEIECHSFPYETLFPNPRVYPILEKCHNATSLYESLHDDHELKKARNAVLKHIGAFDYKHGIVELSDDIISRKAHGFSVPEDLLTLTKDFESYAAREYVIMAPYYKLYIYSGHDSTLIPLAMALDVFDMKWPRYASHIVMKYYSSIADPSDTYVLVNFSGQPQKLPNCDTYYCPYSTLLNNLQNRIDVPKTVN</sequence>
<dbReference type="EMBL" id="CAJNOK010009812">
    <property type="protein sequence ID" value="CAF1099003.1"/>
    <property type="molecule type" value="Genomic_DNA"/>
</dbReference>
<dbReference type="Gene3D" id="3.40.50.1240">
    <property type="entry name" value="Phosphoglycerate mutase-like"/>
    <property type="match status" value="1"/>
</dbReference>
<evidence type="ECO:0000313" key="8">
    <source>
        <dbReference type="Proteomes" id="UP000677228"/>
    </source>
</evidence>
<dbReference type="AlphaFoldDB" id="A0A8S2E069"/>
<keyword evidence="2" id="KW-0378">Hydrolase</keyword>
<evidence type="ECO:0000256" key="1">
    <source>
        <dbReference type="ARBA" id="ARBA00005375"/>
    </source>
</evidence>
<dbReference type="CDD" id="cd07061">
    <property type="entry name" value="HP_HAP_like"/>
    <property type="match status" value="1"/>
</dbReference>
<protein>
    <recommendedName>
        <fullName evidence="4">2-phosphoxylose phosphatase 1</fullName>
    </recommendedName>
    <alternativeName>
        <fullName evidence="5">Acid phosphatase-like protein 2</fullName>
    </alternativeName>
</protein>
<dbReference type="Proteomes" id="UP000682733">
    <property type="component" value="Unassembled WGS sequence"/>
</dbReference>